<sequence length="114" mass="13388">MASNQVKKIVNLYKTLAQYPSLNGAKIFELSENRISILSAWSQRNLERKTNQKFCQDHILDSELQIQSECFPIDITTELLSDYTEDQQYKAVLRQTTIENTTKQFIEIWDKQNL</sequence>
<dbReference type="AlphaFoldDB" id="V9IL36"/>
<reference evidence="1" key="1">
    <citation type="submission" date="2011-11" db="EMBL/GenBank/DDBJ databases">
        <title>Decoding the brain transcriptome of the Eastern honeybee (Apis cerana) based on pyrosequencing.</title>
        <authorList>
            <person name="Sun L."/>
            <person name="Zheng H."/>
            <person name="Wang Y."/>
            <person name="Xie X."/>
            <person name="Zhu Y."/>
            <person name="Gu W."/>
            <person name="Wang S."/>
        </authorList>
    </citation>
    <scope>NUCLEOTIDE SEQUENCE</scope>
    <source>
        <tissue evidence="1">Brain</tissue>
    </source>
</reference>
<organism evidence="1">
    <name type="scientific">Apis cerana</name>
    <name type="common">Indian honeybee</name>
    <dbReference type="NCBI Taxonomy" id="7461"/>
    <lineage>
        <taxon>Eukaryota</taxon>
        <taxon>Metazoa</taxon>
        <taxon>Ecdysozoa</taxon>
        <taxon>Arthropoda</taxon>
        <taxon>Hexapoda</taxon>
        <taxon>Insecta</taxon>
        <taxon>Pterygota</taxon>
        <taxon>Neoptera</taxon>
        <taxon>Endopterygota</taxon>
        <taxon>Hymenoptera</taxon>
        <taxon>Apocrita</taxon>
        <taxon>Aculeata</taxon>
        <taxon>Apoidea</taxon>
        <taxon>Anthophila</taxon>
        <taxon>Apidae</taxon>
        <taxon>Apis</taxon>
    </lineage>
</organism>
<gene>
    <name evidence="1" type="ORF">ACCB12169</name>
</gene>
<keyword evidence="1" id="KW-0378">Hydrolase</keyword>
<protein>
    <submittedName>
        <fullName evidence="1">Acylpeptide hydrolase</fullName>
    </submittedName>
</protein>
<evidence type="ECO:0000313" key="1">
    <source>
        <dbReference type="EMBL" id="AEY61392.1"/>
    </source>
</evidence>
<dbReference type="GO" id="GO:0016787">
    <property type="term" value="F:hydrolase activity"/>
    <property type="evidence" value="ECO:0007669"/>
    <property type="project" value="UniProtKB-KW"/>
</dbReference>
<name>V9IL36_APICE</name>
<proteinExistence type="evidence at transcript level"/>
<accession>V9IL36</accession>
<dbReference type="EMBL" id="JR050948">
    <property type="protein sequence ID" value="AEY61392.1"/>
    <property type="molecule type" value="mRNA"/>
</dbReference>